<evidence type="ECO:0000313" key="1">
    <source>
        <dbReference type="EMBL" id="KAG0422536.1"/>
    </source>
</evidence>
<gene>
    <name evidence="1" type="ORF">HPB47_001647</name>
</gene>
<reference evidence="1 2" key="1">
    <citation type="journal article" date="2020" name="Cell">
        <title>Large-Scale Comparative Analyses of Tick Genomes Elucidate Their Genetic Diversity and Vector Capacities.</title>
        <authorList>
            <consortium name="Tick Genome and Microbiome Consortium (TIGMIC)"/>
            <person name="Jia N."/>
            <person name="Wang J."/>
            <person name="Shi W."/>
            <person name="Du L."/>
            <person name="Sun Y."/>
            <person name="Zhan W."/>
            <person name="Jiang J.F."/>
            <person name="Wang Q."/>
            <person name="Zhang B."/>
            <person name="Ji P."/>
            <person name="Bell-Sakyi L."/>
            <person name="Cui X.M."/>
            <person name="Yuan T.T."/>
            <person name="Jiang B.G."/>
            <person name="Yang W.F."/>
            <person name="Lam T.T."/>
            <person name="Chang Q.C."/>
            <person name="Ding S.J."/>
            <person name="Wang X.J."/>
            <person name="Zhu J.G."/>
            <person name="Ruan X.D."/>
            <person name="Zhao L."/>
            <person name="Wei J.T."/>
            <person name="Ye R.Z."/>
            <person name="Que T.C."/>
            <person name="Du C.H."/>
            <person name="Zhou Y.H."/>
            <person name="Cheng J.X."/>
            <person name="Dai P.F."/>
            <person name="Guo W.B."/>
            <person name="Han X.H."/>
            <person name="Huang E.J."/>
            <person name="Li L.F."/>
            <person name="Wei W."/>
            <person name="Gao Y.C."/>
            <person name="Liu J.Z."/>
            <person name="Shao H.Z."/>
            <person name="Wang X."/>
            <person name="Wang C.C."/>
            <person name="Yang T.C."/>
            <person name="Huo Q.B."/>
            <person name="Li W."/>
            <person name="Chen H.Y."/>
            <person name="Chen S.E."/>
            <person name="Zhou L.G."/>
            <person name="Ni X.B."/>
            <person name="Tian J.H."/>
            <person name="Sheng Y."/>
            <person name="Liu T."/>
            <person name="Pan Y.S."/>
            <person name="Xia L.Y."/>
            <person name="Li J."/>
            <person name="Zhao F."/>
            <person name="Cao W.C."/>
        </authorList>
    </citation>
    <scope>NUCLEOTIDE SEQUENCE [LARGE SCALE GENOMIC DNA]</scope>
    <source>
        <strain evidence="1">Iper-2018</strain>
    </source>
</reference>
<keyword evidence="2" id="KW-1185">Reference proteome</keyword>
<accession>A0AC60PPQ4</accession>
<sequence>MVIADAGLENGAELQFFDKDTRKIYIDHTINSARPTATTRLSYRKSTGDFNLALANSGKETSTSIYSWKATYFDKYASVESRVVRDLEPFSIHNSDFLVVVNQRFSKDTAKVSTVVFKYDISRNAWKTLQEIPTYAATDAEFFTLGRYASTKEFFLAVANQYEQRKERLAFLFSHRGDYHFNLRLYEPVHLYQYNGWHFVLAQVQYTQSTMGPGVRDLSFYFTQPAKHILLVVSNPATDGPGAYKISFYHDNQIQRWYDESLKWCQDSSALATENSAAQLASQLDNVFYTDQTEPIRIPGEVVFQDLHFEELATGESYSIKNLQELEKLQLELNAMMDIVRKTLDDLEDALKLTGDQVIAGDHHFESLGLECPSSGCQVSHLQTTYLNKEDVGNLAKRLLFTNVPQSVDTPMSFDHLSVDNLSVDGAVNGMNVSKLVTVTGNHVLAGNIRFARPVHTNDLRVSGTLGGLVFSQKHLMLTEGDQLQTGELTMTDATTRYLQVIAGQTVFEAPVTAPNFEFHSTLDGVSQDDIENWMLQGVDQVVNGDLVFEKNLETLAPLEVHDTINDVNLKDLAGRIAYKNESTTFTGPVRFAFLGSMADVHVTGTVQGIDVSEELVDGTKDVTLTGRKFLKNGFLVDGDIWVNGLLDSVKVDDLCKKTVRVNTKQVITAQTVVIGNVMFHRGVAVGGLLDGIDVKEMDTACLKTDGDAIVRGTKKFRNLIVEGPVTIRGLLNGMNLNFLKHNYMSVSKDQVVEARLRMPKIKVRGNLHCDGIETREVNGMNLPLFLNSTLRTGGDQVLTSTCMFGNATFNDITVRGTINGVRMPEDVFTKIRPNVMTGPLEILGNVTVTNTLTMPESARLQGVDIDAWANDAVFNDGREYLVKGRKVFNSLNVADSLVNGTLDGVQVSPSELLLATGEQVITGKKIFRNGMSVADLQVAGFLNGVNLHEFIRMAMLKSRNNTVTAPKRFLGGFRVATLHTLGRVGNVSLQELKLKTRSMENIEALVMHLQQQKNRIDELNLAFKQQAVFVSYYDKIFSFTVGQSRSACYAQLQDSTELFLLTLSAGTSTSCDVLKTFRVDHGSYNLFPAQHDIAVAQGSSIYHLVLSGADFIIVTNKNSAMACSKQRPQMGVVGRIKALRLYQVVKIVDLQSLSLFHHKSQGCLAVVAGGLLKIICLQDPSRGFRLLQNLPVHYSTGVSASHCPLDDSLLLAVSASQPGQFDRVFLYQWSQGLKKLASVPAVSVSSLAVLGHRGHCFVVVGQRRVGGADAATSVYRYLPGHPQAFLEVQRLLPGDVRSITWLPSPDNHTPLLFIHVGGNKGLKIYSFKGASGFVEEDSLHVDGSFNEVRTFRRSDGRHFVIMSSSHEEPSAVVLLSKIKGKPYHHP</sequence>
<protein>
    <submittedName>
        <fullName evidence="1">Uncharacterized protein</fullName>
    </submittedName>
</protein>
<evidence type="ECO:0000313" key="2">
    <source>
        <dbReference type="Proteomes" id="UP000805193"/>
    </source>
</evidence>
<dbReference type="Proteomes" id="UP000805193">
    <property type="component" value="Unassembled WGS sequence"/>
</dbReference>
<name>A0AC60PPQ4_IXOPE</name>
<dbReference type="EMBL" id="JABSTQ010010212">
    <property type="protein sequence ID" value="KAG0422536.1"/>
    <property type="molecule type" value="Genomic_DNA"/>
</dbReference>
<organism evidence="1 2">
    <name type="scientific">Ixodes persulcatus</name>
    <name type="common">Taiga tick</name>
    <dbReference type="NCBI Taxonomy" id="34615"/>
    <lineage>
        <taxon>Eukaryota</taxon>
        <taxon>Metazoa</taxon>
        <taxon>Ecdysozoa</taxon>
        <taxon>Arthropoda</taxon>
        <taxon>Chelicerata</taxon>
        <taxon>Arachnida</taxon>
        <taxon>Acari</taxon>
        <taxon>Parasitiformes</taxon>
        <taxon>Ixodida</taxon>
        <taxon>Ixodoidea</taxon>
        <taxon>Ixodidae</taxon>
        <taxon>Ixodinae</taxon>
        <taxon>Ixodes</taxon>
    </lineage>
</organism>
<proteinExistence type="predicted"/>
<comment type="caution">
    <text evidence="1">The sequence shown here is derived from an EMBL/GenBank/DDBJ whole genome shotgun (WGS) entry which is preliminary data.</text>
</comment>